<protein>
    <submittedName>
        <fullName evidence="1">Uncharacterized protein</fullName>
    </submittedName>
</protein>
<sequence>MMAKNTTQQNEVIDYFDAALLYVYANSWQSRQNDDVSKLRHLAQRVTEAIEHWPINLSDELKSRSYYDVMDGLQARNRNKTTTPIYKDRIYWTATYPSDIKLSKLYAQRRDLLVDIFIKLNNLAYEIVEISEEKCEFWQIESSMRRYARFLAQKHDLPINYAMLANIVARHIYHANHADTYGMLDDPSEFLKKIDIYVKKSERDFEHFQRMLRCRRLIEELETDAKQLDIKIDKNYEWGLLANIDITCLKVLILYKEANLQKSLIDSKFNPEQLGSKEPKNINFDQLKTVQKFLKAKTSSLPDSRNYIFNTDHTDVRISGFRERASLALCIPFGTSPDKAIALVNQFKQKIRARILDKLDDIDDRSKSDEASKFFSAWDEPYKRIMIKNKGSILGLLAGLLCDHIFTFWKGEIPPGTKRKIDSVNDAVETTLDILKQHGFLYDAETVPKSRTAARRKIAAIPTILDI</sequence>
<dbReference type="KEGG" id="psb:Psyr_5114"/>
<dbReference type="AlphaFoldDB" id="Q4ZL31"/>
<dbReference type="Proteomes" id="UP000000426">
    <property type="component" value="Chromosome"/>
</dbReference>
<name>Q4ZL31_PSEU2</name>
<dbReference type="HOGENOM" id="CLU_585082_0_0_6"/>
<reference evidence="1 2" key="1">
    <citation type="journal article" date="2005" name="Proc. Natl. Acad. Sci. U.S.A.">
        <title>Comparison of the complete genome sequences of Pseudomonas syringae pv. syringae B728a and pv. tomato DC3000.</title>
        <authorList>
            <person name="Feil H."/>
            <person name="Feil W.S."/>
            <person name="Chain P."/>
            <person name="Larimer F."/>
            <person name="Dibartolo G."/>
            <person name="Copeland A."/>
            <person name="Lykidis A."/>
            <person name="Trong S."/>
            <person name="Nolan M."/>
            <person name="Goltsman E."/>
            <person name="Thiel J."/>
            <person name="Malfatti S."/>
            <person name="Loper J.E."/>
            <person name="Lapidus A."/>
            <person name="Detter J.C."/>
            <person name="Land M."/>
            <person name="Richardson P.M."/>
            <person name="Kyrpides N.C."/>
            <person name="Ivanova N."/>
            <person name="Lindow S.E."/>
        </authorList>
    </citation>
    <scope>NUCLEOTIDE SEQUENCE [LARGE SCALE GENOMIC DNA]</scope>
    <source>
        <strain evidence="1 2">B728a</strain>
    </source>
</reference>
<proteinExistence type="predicted"/>
<evidence type="ECO:0000313" key="1">
    <source>
        <dbReference type="EMBL" id="AAY40141.1"/>
    </source>
</evidence>
<organism evidence="1 2">
    <name type="scientific">Pseudomonas syringae pv. syringae (strain B728a)</name>
    <dbReference type="NCBI Taxonomy" id="205918"/>
    <lineage>
        <taxon>Bacteria</taxon>
        <taxon>Pseudomonadati</taxon>
        <taxon>Pseudomonadota</taxon>
        <taxon>Gammaproteobacteria</taxon>
        <taxon>Pseudomonadales</taxon>
        <taxon>Pseudomonadaceae</taxon>
        <taxon>Pseudomonas</taxon>
        <taxon>Pseudomonas syringae</taxon>
    </lineage>
</organism>
<gene>
    <name evidence="1" type="ordered locus">Psyr_5114</name>
</gene>
<accession>Q4ZL31</accession>
<dbReference type="PATRIC" id="fig|205918.7.peg.5275"/>
<dbReference type="EMBL" id="CP000075">
    <property type="protein sequence ID" value="AAY40141.1"/>
    <property type="molecule type" value="Genomic_DNA"/>
</dbReference>
<evidence type="ECO:0000313" key="2">
    <source>
        <dbReference type="Proteomes" id="UP000000426"/>
    </source>
</evidence>